<evidence type="ECO:0000313" key="5">
    <source>
        <dbReference type="EMBL" id="GEU41147.1"/>
    </source>
</evidence>
<feature type="region of interest" description="Disordered" evidence="3">
    <location>
        <begin position="176"/>
        <end position="196"/>
    </location>
</feature>
<dbReference type="Pfam" id="PF00098">
    <property type="entry name" value="zf-CCHC"/>
    <property type="match status" value="1"/>
</dbReference>
<accession>A0A6L2JX80</accession>
<keyword evidence="1" id="KW-0862">Zinc</keyword>
<keyword evidence="2" id="KW-0175">Coiled coil</keyword>
<dbReference type="Gene3D" id="4.10.60.10">
    <property type="entry name" value="Zinc finger, CCHC-type"/>
    <property type="match status" value="1"/>
</dbReference>
<keyword evidence="1" id="KW-0479">Metal-binding</keyword>
<dbReference type="Pfam" id="PF13976">
    <property type="entry name" value="gag_pre-integrs"/>
    <property type="match status" value="2"/>
</dbReference>
<dbReference type="GO" id="GO:0008270">
    <property type="term" value="F:zinc ion binding"/>
    <property type="evidence" value="ECO:0007669"/>
    <property type="project" value="UniProtKB-KW"/>
</dbReference>
<dbReference type="CDD" id="cd09272">
    <property type="entry name" value="RNase_HI_RT_Ty1"/>
    <property type="match status" value="2"/>
</dbReference>
<feature type="compositionally biased region" description="Polar residues" evidence="3">
    <location>
        <begin position="409"/>
        <end position="420"/>
    </location>
</feature>
<dbReference type="SUPFAM" id="SSF56672">
    <property type="entry name" value="DNA/RNA polymerases"/>
    <property type="match status" value="2"/>
</dbReference>
<dbReference type="SUPFAM" id="SSF57756">
    <property type="entry name" value="Retrovirus zinc finger-like domains"/>
    <property type="match status" value="1"/>
</dbReference>
<dbReference type="SMART" id="SM00343">
    <property type="entry name" value="ZnF_C2HC"/>
    <property type="match status" value="2"/>
</dbReference>
<name>A0A6L2JX80_TANCI</name>
<dbReference type="Pfam" id="PF25597">
    <property type="entry name" value="SH3_retrovirus"/>
    <property type="match status" value="1"/>
</dbReference>
<dbReference type="PROSITE" id="PS50158">
    <property type="entry name" value="ZF_CCHC"/>
    <property type="match status" value="1"/>
</dbReference>
<dbReference type="InterPro" id="IPR036875">
    <property type="entry name" value="Znf_CCHC_sf"/>
</dbReference>
<feature type="compositionally biased region" description="Polar residues" evidence="3">
    <location>
        <begin position="2053"/>
        <end position="2077"/>
    </location>
</feature>
<evidence type="ECO:0000256" key="3">
    <source>
        <dbReference type="SAM" id="MobiDB-lite"/>
    </source>
</evidence>
<evidence type="ECO:0000256" key="2">
    <source>
        <dbReference type="SAM" id="Coils"/>
    </source>
</evidence>
<feature type="region of interest" description="Disordered" evidence="3">
    <location>
        <begin position="400"/>
        <end position="423"/>
    </location>
</feature>
<evidence type="ECO:0000256" key="1">
    <source>
        <dbReference type="PROSITE-ProRule" id="PRU00047"/>
    </source>
</evidence>
<organism evidence="5">
    <name type="scientific">Tanacetum cinerariifolium</name>
    <name type="common">Dalmatian daisy</name>
    <name type="synonym">Chrysanthemum cinerariifolium</name>
    <dbReference type="NCBI Taxonomy" id="118510"/>
    <lineage>
        <taxon>Eukaryota</taxon>
        <taxon>Viridiplantae</taxon>
        <taxon>Streptophyta</taxon>
        <taxon>Embryophyta</taxon>
        <taxon>Tracheophyta</taxon>
        <taxon>Spermatophyta</taxon>
        <taxon>Magnoliopsida</taxon>
        <taxon>eudicotyledons</taxon>
        <taxon>Gunneridae</taxon>
        <taxon>Pentapetalae</taxon>
        <taxon>asterids</taxon>
        <taxon>campanulids</taxon>
        <taxon>Asterales</taxon>
        <taxon>Asteraceae</taxon>
        <taxon>Asteroideae</taxon>
        <taxon>Anthemideae</taxon>
        <taxon>Anthemidinae</taxon>
        <taxon>Tanacetum</taxon>
    </lineage>
</organism>
<dbReference type="InterPro" id="IPR001878">
    <property type="entry name" value="Znf_CCHC"/>
</dbReference>
<evidence type="ECO:0000259" key="4">
    <source>
        <dbReference type="PROSITE" id="PS50158"/>
    </source>
</evidence>
<feature type="compositionally biased region" description="Basic and acidic residues" evidence="3">
    <location>
        <begin position="176"/>
        <end position="187"/>
    </location>
</feature>
<dbReference type="GO" id="GO:0003676">
    <property type="term" value="F:nucleic acid binding"/>
    <property type="evidence" value="ECO:0007669"/>
    <property type="project" value="InterPro"/>
</dbReference>
<dbReference type="InterPro" id="IPR025724">
    <property type="entry name" value="GAG-pre-integrase_dom"/>
</dbReference>
<dbReference type="EMBL" id="BKCJ010001398">
    <property type="protein sequence ID" value="GEU41147.1"/>
    <property type="molecule type" value="Genomic_DNA"/>
</dbReference>
<sequence length="3407" mass="386922">MAFPDKHQLKFNIHKDAKSLMEAIEKSLPSEWRTHTLIWRNKADLEDQSLDDLFNNLKIYEAKVKSSSSTSPTTQNITFVSSQNTDSTNESVSDVTSVFVAISLTVNDHLKQIDVDDLEEMDLKWQMTMLTMRARRFLQRTKRNLGANGTTSIGFDMSKVECYNCHRRGHFARECRSPKNTRNKDTQNRNVPVETSTSNALVSQCDGIGSYDWSFQTDEEPTNYALMAFTSSSSSSSDNEVAPCSKACTKAYATVQSHYAKLTNDLRKSQFDVLSYKIGLESVEARLVVYQQNENVFTEDIKWLKLDVMLRDNALVELRQKFEKAKQERDELKLKLEKFQTSSKNLILSQMKVCLQVQCMYKSDEGYHAVPPPYIGIYMPPKPDLVFHDASTVSETVPTVFNVEPSPTKPTQEMSQSNRPSAPIIEDWDSDLEDEYEGEPMPTQKAPSFVQTTEHVKTLKPSVKPFEHPTLVKNLKKDILKSSVHRHSWNRKACFVCKSMNHLIKDCDNYEKKIVQKPVWNHAIRVNHQNSARMTHPHFKKHVVPTAVLTRSRLVPLNAARTVTTVVPQTNVKHQRPAKHVVNKPHSPIRRLINHIPSPNNSNFHQKVTTVKAKQVNAVQGTKDNWGNPHQALKDKGVIDSGYSRCMTENISYLFDFKEINGGYVAFGGNSKGGKITGKGDLTCLFAKDTLDESNLWHRRLGHINFKTMNKLVKGNLVRGLPSKVFENNHTCVACKKSKQHRASCKTKPVNSVSQPLQRVLVTKPHNKTPYKLLLGRTPSIGFMRPFGCPVTIFNTLDPLGKFDGKADEEFLVGYFVSSKAFRVFNSRTRIVQETLYINFLENQPKVVGSGPTWLFDIDTLTQSINYQPNHNAGIEENLDVDPQNTDANATFEVKEPESEVHVSPSNFFSNSTNGVNVASAPVTVVGPNSTNNTNSFNAAGPSNTVVSPNFEIGGKSSYVDPSQYPDNPDMPALEEIVYFDDEEDVGAKADFSNLEQKEPKRVHQALKDPSWIEAMQEELLQFKMQKGKFLGCVLPRTMCCVLVLPFVSYDLFLHFGSAFCLTKDRIAFCQGEALPNSNRHCVLAQLQVAFCLKTRCVLSQDSLRFVSRLVAFCLKTRCVLSQDSLHFVSRLLASENRPPMPNKDNYIPWSSRIIRYARSRPNGKMIVDSIKNGPYVRRMIATPGEPDFLVPVPESFHEQTNEELTENDIKRMDVDDQAIQTILLGLPEDVYTTVDSCETAKEIWEPVRQMMKGSDIGEQENKAKLFNEWEKFTSTDGESIESYYHHFMQLMNDLKRNKHFLENIVSNLKFLNNLQPKWKRHVTIVRQTKNLHEDDFTQIYDFLKMNQDEFGQYAGQVTQNQQGYNAWQNGRIQGIANQNGTGNVVAAKAEGTRNRNQSRPSCSLLKRKKQGFNFKLKNLTSWLLQLDKALVYDTDGSAEVHLNDNCYDNEIFNMFTQEEQYTDLLEPIPEPQLVPQNDNHVTFVAPSMVQSGGTIETSFSPNEETHAHQETVNRNLVDQVAQEADESLDKQKSLELKIERLLKASVSHDIMSIVQNGFVDVPSDLQTELDRTKEKLELCIIKRKKNTLFFGIIGQTIASSVEISQGHLKTTYKNMFDSIKSNQAHAKLHNLIYENAQLRARVFKNTSESISNTSRTSVTPHVDKPKLSAVTPHSKKLYALNPSHSVPQPREFNVVIHRNMIAPGLVHTARTRRPQPKGNTRNARVPSAYKSSEVKKIVIVKDHQVAFRRNTCFIRDLDVVDFLKGNRSINLYTINLYDMASASPICLMARITPTKSWLWHQRLSHLNFDTINDLAKNDLVFGLPKFKYAKEYLCPFCKQGKSKRASHPPKPVPNSKQGLHLLHMDLCGPMRVASINAARTMLIFSHAPLYLWAEAIATACYTQNRSIIHRCFNKTQYELIQGTKPDISYLYVFGALCYPKNNREDIGKLGAKGDIGFFIGYSANYVAYRVYNWRKKKIIETMNVMFDELSAMAFEQNSSRPGLQSMTSGQISFELELTYAPSTITPQRPSEHDLNILFEPLHNEYLGDSAPAPTSSLNTPVSSHNVDTPSPQHAQQQRNLTPLPTTYAADNVLNAVFEGDLFVNPFATPSTESVDHPLEQVIEEPSRPVLTRNQLKTDGDMCIYALTVSIMEPKSVKEALTDPAWIKSMQEELHQFIKLDVWELVLSPDGIKPLTLKWLFKNKHDEENTVIRNKTRLVVRGYRQEEGIDFEESFAPVARMEAIRIFLAYAAYKGFTVYQMDVKTAFLHGSLKEDVYVCQPEGFIDADYPSHVYKLIKALRFDDDILVVQVYVDDIIFGSTNPRYATLFSDLMKSRFEMSMIGEITFFFGLQVNQSPSGIFINQSKYVHEILKKYGLNTCDIIGTPMDIKDKLDLDQIGTPVNETKYHSMIGALMYLTSSRPNIIHATSVCARYQAHPTEKHLKEVKRIFRYLWRTVNLGLWYTKDSGFELTGFLDADYARCKDTFKSTLLTDYGYHFDKILIYCDAKLAIAISCNPVQHSRMKHIAVRYHFIKEHVEKVTMEILLELTSNKLLVGDVGDSIWIELVILDINLGFMVYQMNVKSAFLYGTIEEEVYVYQPLGFEDPDYPDKVYKVVKTLYGLHQAPRAWYETLVNYLLENGFQRGKIDQTLFIKKQKGDILLVQDPDGEDVDVHTYRSMIGSLMYLTSSRPDIMFAVCACSRFQVTPKVSHLHAIKRSFRYLKGKPHLGLWYPKDSPFNMVAYSDSNYAGASLDRKSTTGGCQFLCYRLISWQCKKQTVVATLATKAEYVDAASCCAQVLWIQKLVAGLWCISAKRTAWNEFSSSMALAVIFLATGREFNLSKYIFDSLVRNVDSPSKFLMRIEKGFLRVDTPLFDGMLVPQQVQDVVEDATEDEDGDHEVLALLFSEAGVIHCLHVHVIAAAVYCSRNIESAQPSSPLPQQPSHTADISQSAMTLLTQLLETCATFTKQVANLEQDKVPQAIEIAKLKQRFKRRMHPNRGGIAKLDADEDVTLEKVDVEVAMDVDVQGRLVESQTKVYHLDLQHAKKVLSLQDTDEAEPAEVEEVIEVVTAAKLMTDVVITDATTITAAQVPKASASRRRNGVVIQYPEETTTTSVIVHFEVKSKDKGKGILVEEPKPLKRQAQIKQDEAFARELKVELNANINWDDVMEQVKKKEKQDNTHYNSIQAFLEKRENEIEEEGSKRKDDSPEQRAAKKQRIDEKEEELKRHLQIIANDDNDVYTEATPLVLKMILLVEKKYPFTRFTLEQMLNSVRLEVEEESEMSTELLRGSYALSWKPCQGDSLNLSDGSLPMLQPRSSEVKFIKSSFQCHITIWGNVGDEEVVVGEGVVVIFSSLDMLTNSYLGGIMVSLIFLEGLDEEAFMEILVEWCEEDKYNDRNEEDGLFN</sequence>
<proteinExistence type="predicted"/>
<feature type="region of interest" description="Disordered" evidence="3">
    <location>
        <begin position="2049"/>
        <end position="2077"/>
    </location>
</feature>
<dbReference type="PANTHER" id="PTHR11439:SF495">
    <property type="entry name" value="REVERSE TRANSCRIPTASE, RNA-DEPENDENT DNA POLYMERASE-RELATED"/>
    <property type="match status" value="1"/>
</dbReference>
<protein>
    <recommendedName>
        <fullName evidence="4">CCHC-type domain-containing protein</fullName>
    </recommendedName>
</protein>
<gene>
    <name evidence="5" type="ORF">Tci_013125</name>
</gene>
<keyword evidence="1" id="KW-0863">Zinc-finger</keyword>
<dbReference type="Pfam" id="PF14223">
    <property type="entry name" value="Retrotran_gag_2"/>
    <property type="match status" value="1"/>
</dbReference>
<dbReference type="InterPro" id="IPR057670">
    <property type="entry name" value="SH3_retrovirus"/>
</dbReference>
<dbReference type="InterPro" id="IPR013103">
    <property type="entry name" value="RVT_2"/>
</dbReference>
<feature type="domain" description="CCHC-type" evidence="4">
    <location>
        <begin position="162"/>
        <end position="177"/>
    </location>
</feature>
<reference evidence="5" key="1">
    <citation type="journal article" date="2019" name="Sci. Rep.">
        <title>Draft genome of Tanacetum cinerariifolium, the natural source of mosquito coil.</title>
        <authorList>
            <person name="Yamashiro T."/>
            <person name="Shiraishi A."/>
            <person name="Satake H."/>
            <person name="Nakayama K."/>
        </authorList>
    </citation>
    <scope>NUCLEOTIDE SEQUENCE</scope>
</reference>
<dbReference type="Pfam" id="PF07727">
    <property type="entry name" value="RVT_2"/>
    <property type="match status" value="3"/>
</dbReference>
<dbReference type="PANTHER" id="PTHR11439">
    <property type="entry name" value="GAG-POL-RELATED RETROTRANSPOSON"/>
    <property type="match status" value="1"/>
</dbReference>
<feature type="coiled-coil region" evidence="2">
    <location>
        <begin position="315"/>
        <end position="342"/>
    </location>
</feature>
<feature type="compositionally biased region" description="Basic and acidic residues" evidence="3">
    <location>
        <begin position="3191"/>
        <end position="3223"/>
    </location>
</feature>
<dbReference type="InterPro" id="IPR043502">
    <property type="entry name" value="DNA/RNA_pol_sf"/>
</dbReference>
<comment type="caution">
    <text evidence="5">The sequence shown here is derived from an EMBL/GenBank/DDBJ whole genome shotgun (WGS) entry which is preliminary data.</text>
</comment>
<feature type="region of interest" description="Disordered" evidence="3">
    <location>
        <begin position="3190"/>
        <end position="3223"/>
    </location>
</feature>